<comment type="caution">
    <text evidence="3">The sequence shown here is derived from an EMBL/GenBank/DDBJ whole genome shotgun (WGS) entry which is preliminary data.</text>
</comment>
<dbReference type="EMBL" id="CAUJNA010003416">
    <property type="protein sequence ID" value="CAJ1401481.1"/>
    <property type="molecule type" value="Genomic_DNA"/>
</dbReference>
<evidence type="ECO:0000313" key="4">
    <source>
        <dbReference type="Proteomes" id="UP001178507"/>
    </source>
</evidence>
<dbReference type="Pfam" id="PF00665">
    <property type="entry name" value="rve"/>
    <property type="match status" value="1"/>
</dbReference>
<feature type="region of interest" description="Disordered" evidence="1">
    <location>
        <begin position="371"/>
        <end position="402"/>
    </location>
</feature>
<reference evidence="3" key="1">
    <citation type="submission" date="2023-08" db="EMBL/GenBank/DDBJ databases">
        <authorList>
            <person name="Chen Y."/>
            <person name="Shah S."/>
            <person name="Dougan E. K."/>
            <person name="Thang M."/>
            <person name="Chan C."/>
        </authorList>
    </citation>
    <scope>NUCLEOTIDE SEQUENCE</scope>
</reference>
<proteinExistence type="predicted"/>
<feature type="domain" description="Integrase catalytic" evidence="2">
    <location>
        <begin position="10"/>
        <end position="175"/>
    </location>
</feature>
<protein>
    <recommendedName>
        <fullName evidence="2">Integrase catalytic domain-containing protein</fullName>
    </recommendedName>
</protein>
<dbReference type="InterPro" id="IPR050951">
    <property type="entry name" value="Retrovirus_Pol_polyprotein"/>
</dbReference>
<dbReference type="GO" id="GO:0015074">
    <property type="term" value="P:DNA integration"/>
    <property type="evidence" value="ECO:0007669"/>
    <property type="project" value="InterPro"/>
</dbReference>
<name>A0AA36NFL6_9DINO</name>
<dbReference type="SUPFAM" id="SSF53098">
    <property type="entry name" value="Ribonuclease H-like"/>
    <property type="match status" value="1"/>
</dbReference>
<dbReference type="PROSITE" id="PS50994">
    <property type="entry name" value="INTEGRASE"/>
    <property type="match status" value="1"/>
</dbReference>
<dbReference type="GO" id="GO:0003676">
    <property type="term" value="F:nucleic acid binding"/>
    <property type="evidence" value="ECO:0007669"/>
    <property type="project" value="InterPro"/>
</dbReference>
<dbReference type="InterPro" id="IPR001584">
    <property type="entry name" value="Integrase_cat-core"/>
</dbReference>
<dbReference type="PANTHER" id="PTHR37984">
    <property type="entry name" value="PROTEIN CBG26694"/>
    <property type="match status" value="1"/>
</dbReference>
<evidence type="ECO:0000256" key="1">
    <source>
        <dbReference type="SAM" id="MobiDB-lite"/>
    </source>
</evidence>
<gene>
    <name evidence="3" type="ORF">EVOR1521_LOCUS24616</name>
</gene>
<evidence type="ECO:0000313" key="3">
    <source>
        <dbReference type="EMBL" id="CAJ1401481.1"/>
    </source>
</evidence>
<dbReference type="InterPro" id="IPR036397">
    <property type="entry name" value="RNaseH_sf"/>
</dbReference>
<dbReference type="Pfam" id="PF07727">
    <property type="entry name" value="RVT_2"/>
    <property type="match status" value="1"/>
</dbReference>
<evidence type="ECO:0000259" key="2">
    <source>
        <dbReference type="PROSITE" id="PS50994"/>
    </source>
</evidence>
<sequence>MARSRSAFFRKSHPVSKVGEQAHIDLVIIEDAFQQTFVVCHITDSVSCFQMAAVLESKATQAVVEFLQTQWIPLMGPPRTLVADQGREFVSWEFEQFCNSRSIYLYHIGVGAPWQNGVAERSGGTLKALVGAVVKAHTIAGRSELSLALGEAVASYNSDVNEEGVSPVQAVTGRQPVMQGDVLGGFASRLAEHSLIESKPTLARQVAIRETARLAMVRLHFSRGLRRAELARARTTTVENLPQPGLMVAMEQQRDGRDGANIFVSFKGQLTKCPAEHVRAASSLEQIAAESWEEAIKEVIDAAAQDAELALPAVGPGGEAQPLDELAELDDDLEPPHTQPSRAIPQQPLVELGGVAPAEIVAALQPAVSSAVTPRSSWLSPSERSLQSGPLSGGTMPGTPIAGLFQRRPRLQELAGQGQTIEVEDPGRGVKRPGDLLERSSQASKPPEPPATGMAISPEEGHEAFSAIRLTNDEVRNMVEACENRHPLLKVQAMAELDRRNPVERMENDHGTWDGRWSQLCQSEWNLMRELGLQLPPGNAHHVDVVQAARKEYKWSEMNADLKNQFREAAVKGWKAYVDNAAVEILSMEESRKVQEKLMRANEQDKILRPRFVMTDKNDGVRTSARPLPVLPSSRLVAPGFRDRANLEGALRKDAPTGSRIAQHLLFNITASRPEWALMSADVKAAFLKGDPYLARELYLMGTDDSKGPSIPLKPGQLARVLFGLADAPREWWMRLDRTLRENGWVRTLIDGATWLKWSANNELEGIIVAHVDDLLFCRCSKAEHSLHKVGSELGFGSVERSDFVWCGKRIRRASDNTVRISMSEYHQNLQPVLIPKHRKSDLDALLTAGEQKQLRAVVGSMQWLVAQLRFDMGFVVSSLQSEKATVRTLIKANQAVAEFQRDVHFELIFRPLDLKECGIMVVTDSALGNVKLNGSDEGSPLEKVYSQACYFVLLADKELLSGRRGKFNVLDARSHRIPRVCRSSYAAELLGTEEAFDVGQLCRGFLATVNGWNMSGQQALEMCVVVDAKDVHDKGNSDTPSYGSQKSLAFTVAWLRSQLKQPGTSLKWTSTENMWADGGTKLMDLTHMRRIMASGEWSVKYCPDFVKQVSKVVKAKPVKLAAGAELPGEAVSGGDELLPHLIGLSDKRGWHFQARVGIQVDFLHEKGYLEVEHKDTYIDEAIGWSIAALGFLTQLACGFQLPWFLNFFLWPIQLLEATIVWTVSA</sequence>
<dbReference type="AlphaFoldDB" id="A0AA36NFL6"/>
<dbReference type="InterPro" id="IPR013103">
    <property type="entry name" value="RVT_2"/>
</dbReference>
<organism evidence="3 4">
    <name type="scientific">Effrenium voratum</name>
    <dbReference type="NCBI Taxonomy" id="2562239"/>
    <lineage>
        <taxon>Eukaryota</taxon>
        <taxon>Sar</taxon>
        <taxon>Alveolata</taxon>
        <taxon>Dinophyceae</taxon>
        <taxon>Suessiales</taxon>
        <taxon>Symbiodiniaceae</taxon>
        <taxon>Effrenium</taxon>
    </lineage>
</organism>
<accession>A0AA36NFL6</accession>
<dbReference type="InterPro" id="IPR012337">
    <property type="entry name" value="RNaseH-like_sf"/>
</dbReference>
<feature type="compositionally biased region" description="Basic and acidic residues" evidence="1">
    <location>
        <begin position="425"/>
        <end position="438"/>
    </location>
</feature>
<dbReference type="Proteomes" id="UP001178507">
    <property type="component" value="Unassembled WGS sequence"/>
</dbReference>
<keyword evidence="4" id="KW-1185">Reference proteome</keyword>
<dbReference type="Gene3D" id="3.30.420.10">
    <property type="entry name" value="Ribonuclease H-like superfamily/Ribonuclease H"/>
    <property type="match status" value="1"/>
</dbReference>
<feature type="compositionally biased region" description="Polar residues" evidence="1">
    <location>
        <begin position="371"/>
        <end position="390"/>
    </location>
</feature>
<dbReference type="PANTHER" id="PTHR37984:SF5">
    <property type="entry name" value="PROTEIN NYNRIN-LIKE"/>
    <property type="match status" value="1"/>
</dbReference>
<feature type="region of interest" description="Disordered" evidence="1">
    <location>
        <begin position="416"/>
        <end position="458"/>
    </location>
</feature>